<gene>
    <name evidence="1" type="ORF">MNBD_DELTA04-394</name>
</gene>
<dbReference type="EMBL" id="UOEY01000044">
    <property type="protein sequence ID" value="VAW37555.1"/>
    <property type="molecule type" value="Genomic_DNA"/>
</dbReference>
<reference evidence="1" key="1">
    <citation type="submission" date="2018-06" db="EMBL/GenBank/DDBJ databases">
        <authorList>
            <person name="Zhirakovskaya E."/>
        </authorList>
    </citation>
    <scope>NUCLEOTIDE SEQUENCE</scope>
</reference>
<accession>A0A3B0V1Z0</accession>
<organism evidence="1">
    <name type="scientific">hydrothermal vent metagenome</name>
    <dbReference type="NCBI Taxonomy" id="652676"/>
    <lineage>
        <taxon>unclassified sequences</taxon>
        <taxon>metagenomes</taxon>
        <taxon>ecological metagenomes</taxon>
    </lineage>
</organism>
<proteinExistence type="predicted"/>
<dbReference type="AlphaFoldDB" id="A0A3B0V1Z0"/>
<name>A0A3B0V1Z0_9ZZZZ</name>
<protein>
    <submittedName>
        <fullName evidence="1">Uncharacterized protein</fullName>
    </submittedName>
</protein>
<evidence type="ECO:0000313" key="1">
    <source>
        <dbReference type="EMBL" id="VAW37555.1"/>
    </source>
</evidence>
<sequence>MTRQRSFAKIEKKLLPKFRNDIGTAESTEDVKKFFVYVMQDFFSQVFAGKLKLAYDDIKLQPDQTPPFVLDEQVRSREDFASEWDASDLPRVMTRFAELAVNRYKHLEKNPEKTEAKIRNVTL</sequence>